<gene>
    <name evidence="1" type="ORF">PFFVO_04687</name>
</gene>
<protein>
    <submittedName>
        <fullName evidence="1">Uncharacterized protein</fullName>
    </submittedName>
</protein>
<reference evidence="1 2" key="1">
    <citation type="submission" date="2013-02" db="EMBL/GenBank/DDBJ databases">
        <title>The Genome Annotation of Plasmodium falciparum Vietnam Oak-Knoll (FVO).</title>
        <authorList>
            <consortium name="The Broad Institute Genome Sequencing Platform"/>
            <consortium name="The Broad Institute Genome Sequencing Center for Infectious Disease"/>
            <person name="Neafsey D."/>
            <person name="Hoffman S."/>
            <person name="Volkman S."/>
            <person name="Rosenthal P."/>
            <person name="Walker B."/>
            <person name="Young S.K."/>
            <person name="Zeng Q."/>
            <person name="Gargeya S."/>
            <person name="Fitzgerald M."/>
            <person name="Haas B."/>
            <person name="Abouelleil A."/>
            <person name="Allen A.W."/>
            <person name="Alvarado L."/>
            <person name="Arachchi H.M."/>
            <person name="Berlin A.M."/>
            <person name="Chapman S.B."/>
            <person name="Gainer-Dewar J."/>
            <person name="Goldberg J."/>
            <person name="Griggs A."/>
            <person name="Gujja S."/>
            <person name="Hansen M."/>
            <person name="Howarth C."/>
            <person name="Imamovic A."/>
            <person name="Ireland A."/>
            <person name="Larimer J."/>
            <person name="McCowan C."/>
            <person name="Murphy C."/>
            <person name="Pearson M."/>
            <person name="Poon T.W."/>
            <person name="Priest M."/>
            <person name="Roberts A."/>
            <person name="Saif S."/>
            <person name="Shea T."/>
            <person name="Sisk P."/>
            <person name="Sykes S."/>
            <person name="Wortman J."/>
            <person name="Nusbaum C."/>
            <person name="Birren B."/>
        </authorList>
    </citation>
    <scope>NUCLEOTIDE SEQUENCE [LARGE SCALE GENOMIC DNA]</scope>
    <source>
        <strain evidence="2">Vietnam Oak-Knoll (FVO)</strain>
    </source>
</reference>
<proteinExistence type="predicted"/>
<dbReference type="OrthoDB" id="371439at2759"/>
<sequence length="194" mass="23667">MKRYFLHNDKFYNRKKAKIECEFNNELKKECLTPNFYDYQASSKNVDDEKDDINVRGFNLFHLEENGKRRKINILNIFDNNIKKKNETDIKYMNNQNNNNHLVRNKNEEKVCQYNDPDLCNENIDCYMNNHINHKNLYKSKDKLDNDNLSYDKMEYGRKEKWTNIKNKYYEKINNLLKDMHMIKLARNNGKIKM</sequence>
<dbReference type="AlphaFoldDB" id="A0A024V2H5"/>
<reference evidence="1 2" key="2">
    <citation type="submission" date="2013-02" db="EMBL/GenBank/DDBJ databases">
        <title>The Genome Sequence of Plasmodium falciparum Vietnam Oak-Knoll (FVO).</title>
        <authorList>
            <consortium name="The Broad Institute Genome Sequencing Platform"/>
            <consortium name="The Broad Institute Genome Sequencing Center for Infectious Disease"/>
            <person name="Neafsey D."/>
            <person name="Cheeseman I."/>
            <person name="Volkman S."/>
            <person name="Adams J."/>
            <person name="Walker B."/>
            <person name="Young S.K."/>
            <person name="Zeng Q."/>
            <person name="Gargeya S."/>
            <person name="Fitzgerald M."/>
            <person name="Haas B."/>
            <person name="Abouelleil A."/>
            <person name="Alvarado L."/>
            <person name="Arachchi H.M."/>
            <person name="Berlin A.M."/>
            <person name="Chapman S.B."/>
            <person name="Dewar J."/>
            <person name="Goldberg J."/>
            <person name="Griggs A."/>
            <person name="Gujja S."/>
            <person name="Hansen M."/>
            <person name="Howarth C."/>
            <person name="Imamovic A."/>
            <person name="Larimer J."/>
            <person name="McCowan C."/>
            <person name="Murphy C."/>
            <person name="Neiman D."/>
            <person name="Pearson M."/>
            <person name="Priest M."/>
            <person name="Roberts A."/>
            <person name="Saif S."/>
            <person name="Shea T."/>
            <person name="Sisk P."/>
            <person name="Sykes S."/>
            <person name="Wortman J."/>
            <person name="Nusbaum C."/>
            <person name="Birren B."/>
        </authorList>
    </citation>
    <scope>NUCLEOTIDE SEQUENCE [LARGE SCALE GENOMIC DNA]</scope>
    <source>
        <strain evidence="2">Vietnam Oak-Knoll (FVO)</strain>
    </source>
</reference>
<dbReference type="EMBL" id="KI925146">
    <property type="protein sequence ID" value="ETW16430.1"/>
    <property type="molecule type" value="Genomic_DNA"/>
</dbReference>
<accession>A0A024V2H5</accession>
<evidence type="ECO:0000313" key="2">
    <source>
        <dbReference type="Proteomes" id="UP000030690"/>
    </source>
</evidence>
<organism evidence="1 2">
    <name type="scientific">Plasmodium falciparum Vietnam Oak-Knoll</name>
    <name type="common">FVO</name>
    <dbReference type="NCBI Taxonomy" id="1036723"/>
    <lineage>
        <taxon>Eukaryota</taxon>
        <taxon>Sar</taxon>
        <taxon>Alveolata</taxon>
        <taxon>Apicomplexa</taxon>
        <taxon>Aconoidasida</taxon>
        <taxon>Haemosporida</taxon>
        <taxon>Plasmodiidae</taxon>
        <taxon>Plasmodium</taxon>
        <taxon>Plasmodium (Laverania)</taxon>
    </lineage>
</organism>
<name>A0A024V2H5_PLAFA</name>
<dbReference type="Proteomes" id="UP000030690">
    <property type="component" value="Unassembled WGS sequence"/>
</dbReference>
<evidence type="ECO:0000313" key="1">
    <source>
        <dbReference type="EMBL" id="ETW16430.1"/>
    </source>
</evidence>